<organism evidence="2 3">
    <name type="scientific">Ophiophagus hannah</name>
    <name type="common">King cobra</name>
    <name type="synonym">Naja hannah</name>
    <dbReference type="NCBI Taxonomy" id="8665"/>
    <lineage>
        <taxon>Eukaryota</taxon>
        <taxon>Metazoa</taxon>
        <taxon>Chordata</taxon>
        <taxon>Craniata</taxon>
        <taxon>Vertebrata</taxon>
        <taxon>Euteleostomi</taxon>
        <taxon>Lepidosauria</taxon>
        <taxon>Squamata</taxon>
        <taxon>Bifurcata</taxon>
        <taxon>Unidentata</taxon>
        <taxon>Episquamata</taxon>
        <taxon>Toxicofera</taxon>
        <taxon>Serpentes</taxon>
        <taxon>Colubroidea</taxon>
        <taxon>Elapidae</taxon>
        <taxon>Elapinae</taxon>
        <taxon>Ophiophagus</taxon>
    </lineage>
</organism>
<proteinExistence type="predicted"/>
<name>V8PDZ9_OPHHA</name>
<keyword evidence="3" id="KW-1185">Reference proteome</keyword>
<evidence type="ECO:0000313" key="2">
    <source>
        <dbReference type="EMBL" id="ETE72233.1"/>
    </source>
</evidence>
<sequence>MPYYRTDTNLVESPSCINTEVNQNSPEGEDRVQSNCCVLKLKYKGESTNERELDTEYFPYYRTYEECLSSSNPSEEMKNKEQNEEVGTNSDEKINREAISNSETEYANTDIQENSITNEDTGQCLENFDFTEAILSTNSIVESGDSEKFLLEEILSRNQLPSSSNGYFPYYRTYGKLIVTPKDSINYSHSGNILG</sequence>
<accession>V8PDZ9</accession>
<dbReference type="EMBL" id="AZIM01000253">
    <property type="protein sequence ID" value="ETE72233.1"/>
    <property type="molecule type" value="Genomic_DNA"/>
</dbReference>
<dbReference type="AlphaFoldDB" id="V8PDZ9"/>
<feature type="compositionally biased region" description="Polar residues" evidence="1">
    <location>
        <begin position="98"/>
        <end position="114"/>
    </location>
</feature>
<evidence type="ECO:0000313" key="3">
    <source>
        <dbReference type="Proteomes" id="UP000018936"/>
    </source>
</evidence>
<dbReference type="OrthoDB" id="9219412at2759"/>
<evidence type="ECO:0000256" key="1">
    <source>
        <dbReference type="SAM" id="MobiDB-lite"/>
    </source>
</evidence>
<feature type="region of interest" description="Disordered" evidence="1">
    <location>
        <begin position="69"/>
        <end position="114"/>
    </location>
</feature>
<protein>
    <submittedName>
        <fullName evidence="2">Uncharacterized protein</fullName>
    </submittedName>
</protein>
<dbReference type="Proteomes" id="UP000018936">
    <property type="component" value="Unassembled WGS sequence"/>
</dbReference>
<gene>
    <name evidence="2" type="ORF">L345_01945</name>
</gene>
<comment type="caution">
    <text evidence="2">The sequence shown here is derived from an EMBL/GenBank/DDBJ whole genome shotgun (WGS) entry which is preliminary data.</text>
</comment>
<feature type="non-terminal residue" evidence="2">
    <location>
        <position position="1"/>
    </location>
</feature>
<reference evidence="2 3" key="1">
    <citation type="journal article" date="2013" name="Proc. Natl. Acad. Sci. U.S.A.">
        <title>The king cobra genome reveals dynamic gene evolution and adaptation in the snake venom system.</title>
        <authorList>
            <person name="Vonk F.J."/>
            <person name="Casewell N.R."/>
            <person name="Henkel C.V."/>
            <person name="Heimberg A.M."/>
            <person name="Jansen H.J."/>
            <person name="McCleary R.J."/>
            <person name="Kerkkamp H.M."/>
            <person name="Vos R.A."/>
            <person name="Guerreiro I."/>
            <person name="Calvete J.J."/>
            <person name="Wuster W."/>
            <person name="Woods A.E."/>
            <person name="Logan J.M."/>
            <person name="Harrison R.A."/>
            <person name="Castoe T.A."/>
            <person name="de Koning A.P."/>
            <person name="Pollock D.D."/>
            <person name="Yandell M."/>
            <person name="Calderon D."/>
            <person name="Renjifo C."/>
            <person name="Currier R.B."/>
            <person name="Salgado D."/>
            <person name="Pla D."/>
            <person name="Sanz L."/>
            <person name="Hyder A.S."/>
            <person name="Ribeiro J.M."/>
            <person name="Arntzen J.W."/>
            <person name="van den Thillart G.E."/>
            <person name="Boetzer M."/>
            <person name="Pirovano W."/>
            <person name="Dirks R.P."/>
            <person name="Spaink H.P."/>
            <person name="Duboule D."/>
            <person name="McGlinn E."/>
            <person name="Kini R.M."/>
            <person name="Richardson M.K."/>
        </authorList>
    </citation>
    <scope>NUCLEOTIDE SEQUENCE</scope>
    <source>
        <tissue evidence="2">Blood</tissue>
    </source>
</reference>